<dbReference type="OrthoDB" id="125004at2759"/>
<evidence type="ECO:0000256" key="5">
    <source>
        <dbReference type="PROSITE-ProRule" id="PRU00108"/>
    </source>
</evidence>
<dbReference type="InterPro" id="IPR009057">
    <property type="entry name" value="Homeodomain-like_sf"/>
</dbReference>
<feature type="domain" description="Homeobox" evidence="8">
    <location>
        <begin position="141"/>
        <end position="201"/>
    </location>
</feature>
<evidence type="ECO:0000259" key="8">
    <source>
        <dbReference type="PROSITE" id="PS50071"/>
    </source>
</evidence>
<feature type="compositionally biased region" description="Polar residues" evidence="7">
    <location>
        <begin position="116"/>
        <end position="127"/>
    </location>
</feature>
<dbReference type="PANTHER" id="PTHR24208">
    <property type="entry name" value="LIM/HOMEOBOX PROTEIN LHX"/>
    <property type="match status" value="1"/>
</dbReference>
<evidence type="ECO:0000313" key="9">
    <source>
        <dbReference type="EMBL" id="KJE89864.1"/>
    </source>
</evidence>
<dbReference type="Gene3D" id="1.10.10.60">
    <property type="entry name" value="Homeodomain-like"/>
    <property type="match status" value="1"/>
</dbReference>
<feature type="DNA-binding region" description="Homeobox" evidence="5">
    <location>
        <begin position="143"/>
        <end position="202"/>
    </location>
</feature>
<dbReference type="InParanoid" id="A0A0D2X0Y4"/>
<evidence type="ECO:0000256" key="2">
    <source>
        <dbReference type="ARBA" id="ARBA00023125"/>
    </source>
</evidence>
<evidence type="ECO:0000256" key="7">
    <source>
        <dbReference type="SAM" id="MobiDB-lite"/>
    </source>
</evidence>
<accession>A0A0D2X0Y4</accession>
<organism evidence="9 10">
    <name type="scientific">Capsaspora owczarzaki (strain ATCC 30864)</name>
    <dbReference type="NCBI Taxonomy" id="595528"/>
    <lineage>
        <taxon>Eukaryota</taxon>
        <taxon>Filasterea</taxon>
        <taxon>Capsaspora</taxon>
    </lineage>
</organism>
<dbReference type="InterPro" id="IPR017970">
    <property type="entry name" value="Homeobox_CS"/>
</dbReference>
<dbReference type="PANTHER" id="PTHR24208:SF166">
    <property type="entry name" value="LIM HOMEOBOX TRANSCRIPTION FACTOR 1 ALPHA, ISOFORM B"/>
    <property type="match status" value="1"/>
</dbReference>
<feature type="region of interest" description="Disordered" evidence="7">
    <location>
        <begin position="51"/>
        <end position="143"/>
    </location>
</feature>
<name>A0A0D2X0Y4_CAPO3</name>
<dbReference type="PROSITE" id="PS50071">
    <property type="entry name" value="HOMEOBOX_2"/>
    <property type="match status" value="1"/>
</dbReference>
<evidence type="ECO:0000256" key="6">
    <source>
        <dbReference type="RuleBase" id="RU000682"/>
    </source>
</evidence>
<dbReference type="AlphaFoldDB" id="A0A0D2X0Y4"/>
<evidence type="ECO:0000256" key="4">
    <source>
        <dbReference type="ARBA" id="ARBA00023242"/>
    </source>
</evidence>
<dbReference type="InterPro" id="IPR050453">
    <property type="entry name" value="LIM_Homeobox_TF"/>
</dbReference>
<evidence type="ECO:0000256" key="1">
    <source>
        <dbReference type="ARBA" id="ARBA00004123"/>
    </source>
</evidence>
<sequence length="219" mass="23534">MIENRQAIKIGYVKHCNTCGRKIAAGETFALKGQLLYCKADYDQLAAGLTPSSSARSSAAGLTPGGYSDPPLSPSSRHSANFPGLQRQFSAPTGSPPHALERRASGSAADQRRLSNKSARSSLNSIITDPASPLNGLDSDGMPKRVRTKITPEQMDTLMASFELNMTPDAATRERLAAITGLSIRVIQVWFQNKRATYKKKRDSGLAEWAPISGRKGDG</sequence>
<dbReference type="GO" id="GO:0000977">
    <property type="term" value="F:RNA polymerase II transcription regulatory region sequence-specific DNA binding"/>
    <property type="evidence" value="ECO:0007669"/>
    <property type="project" value="TreeGrafter"/>
</dbReference>
<keyword evidence="4 5" id="KW-0539">Nucleus</keyword>
<dbReference type="SMART" id="SM00389">
    <property type="entry name" value="HOX"/>
    <property type="match status" value="1"/>
</dbReference>
<dbReference type="SUPFAM" id="SSF46689">
    <property type="entry name" value="Homeodomain-like"/>
    <property type="match status" value="1"/>
</dbReference>
<reference evidence="10" key="1">
    <citation type="submission" date="2011-02" db="EMBL/GenBank/DDBJ databases">
        <title>The Genome Sequence of Capsaspora owczarzaki ATCC 30864.</title>
        <authorList>
            <person name="Russ C."/>
            <person name="Cuomo C."/>
            <person name="Burger G."/>
            <person name="Gray M.W."/>
            <person name="Holland P.W.H."/>
            <person name="King N."/>
            <person name="Lang F.B.F."/>
            <person name="Roger A.J."/>
            <person name="Ruiz-Trillo I."/>
            <person name="Young S.K."/>
            <person name="Zeng Q."/>
            <person name="Gargeya S."/>
            <person name="Alvarado L."/>
            <person name="Berlin A."/>
            <person name="Chapman S.B."/>
            <person name="Chen Z."/>
            <person name="Freedman E."/>
            <person name="Gellesch M."/>
            <person name="Goldberg J."/>
            <person name="Griggs A."/>
            <person name="Gujja S."/>
            <person name="Heilman E."/>
            <person name="Heiman D."/>
            <person name="Howarth C."/>
            <person name="Mehta T."/>
            <person name="Neiman D."/>
            <person name="Pearson M."/>
            <person name="Roberts A."/>
            <person name="Saif S."/>
            <person name="Shea T."/>
            <person name="Shenoy N."/>
            <person name="Sisk P."/>
            <person name="Stolte C."/>
            <person name="Sykes S."/>
            <person name="White J."/>
            <person name="Yandava C."/>
            <person name="Haas B."/>
            <person name="Nusbaum C."/>
            <person name="Birren B."/>
        </authorList>
    </citation>
    <scope>NUCLEOTIDE SEQUENCE</scope>
    <source>
        <strain evidence="10">ATCC 30864</strain>
    </source>
</reference>
<dbReference type="PhylomeDB" id="A0A0D2X0Y4"/>
<protein>
    <recommendedName>
        <fullName evidence="8">Homeobox domain-containing protein</fullName>
    </recommendedName>
</protein>
<dbReference type="PROSITE" id="PS00027">
    <property type="entry name" value="HOMEOBOX_1"/>
    <property type="match status" value="1"/>
</dbReference>
<dbReference type="CDD" id="cd00086">
    <property type="entry name" value="homeodomain"/>
    <property type="match status" value="1"/>
</dbReference>
<evidence type="ECO:0000313" key="10">
    <source>
        <dbReference type="Proteomes" id="UP000008743"/>
    </source>
</evidence>
<gene>
    <name evidence="9" type="ORF">CAOG_009400</name>
</gene>
<keyword evidence="10" id="KW-1185">Reference proteome</keyword>
<dbReference type="GO" id="GO:0005634">
    <property type="term" value="C:nucleus"/>
    <property type="evidence" value="ECO:0007669"/>
    <property type="project" value="UniProtKB-SubCell"/>
</dbReference>
<dbReference type="InterPro" id="IPR001356">
    <property type="entry name" value="HD"/>
</dbReference>
<dbReference type="GO" id="GO:0000981">
    <property type="term" value="F:DNA-binding transcription factor activity, RNA polymerase II-specific"/>
    <property type="evidence" value="ECO:0007669"/>
    <property type="project" value="InterPro"/>
</dbReference>
<proteinExistence type="predicted"/>
<comment type="subcellular location">
    <subcellularLocation>
        <location evidence="1 5 6">Nucleus</location>
    </subcellularLocation>
</comment>
<evidence type="ECO:0000256" key="3">
    <source>
        <dbReference type="ARBA" id="ARBA00023155"/>
    </source>
</evidence>
<dbReference type="Pfam" id="PF00046">
    <property type="entry name" value="Homeodomain"/>
    <property type="match status" value="1"/>
</dbReference>
<dbReference type="EMBL" id="KE346361">
    <property type="protein sequence ID" value="KJE89864.1"/>
    <property type="molecule type" value="Genomic_DNA"/>
</dbReference>
<keyword evidence="2 5" id="KW-0238">DNA-binding</keyword>
<dbReference type="STRING" id="595528.A0A0D2X0Y4"/>
<keyword evidence="3 5" id="KW-0371">Homeobox</keyword>
<dbReference type="Proteomes" id="UP000008743">
    <property type="component" value="Unassembled WGS sequence"/>
</dbReference>